<comment type="caution">
    <text evidence="1">The sequence shown here is derived from an EMBL/GenBank/DDBJ whole genome shotgun (WGS) entry which is preliminary data.</text>
</comment>
<keyword evidence="2" id="KW-1185">Reference proteome</keyword>
<evidence type="ECO:0000313" key="2">
    <source>
        <dbReference type="Proteomes" id="UP000789366"/>
    </source>
</evidence>
<accession>A0ACA9P5B7</accession>
<organism evidence="1 2">
    <name type="scientific">Cetraspora pellucida</name>
    <dbReference type="NCBI Taxonomy" id="1433469"/>
    <lineage>
        <taxon>Eukaryota</taxon>
        <taxon>Fungi</taxon>
        <taxon>Fungi incertae sedis</taxon>
        <taxon>Mucoromycota</taxon>
        <taxon>Glomeromycotina</taxon>
        <taxon>Glomeromycetes</taxon>
        <taxon>Diversisporales</taxon>
        <taxon>Gigasporaceae</taxon>
        <taxon>Cetraspora</taxon>
    </lineage>
</organism>
<evidence type="ECO:0000313" key="1">
    <source>
        <dbReference type="EMBL" id="CAG8690401.1"/>
    </source>
</evidence>
<dbReference type="EMBL" id="CAJVPW010020726">
    <property type="protein sequence ID" value="CAG8690401.1"/>
    <property type="molecule type" value="Genomic_DNA"/>
</dbReference>
<dbReference type="Proteomes" id="UP000789366">
    <property type="component" value="Unassembled WGS sequence"/>
</dbReference>
<feature type="non-terminal residue" evidence="1">
    <location>
        <position position="77"/>
    </location>
</feature>
<protein>
    <submittedName>
        <fullName evidence="1">9500_t:CDS:1</fullName>
    </submittedName>
</protein>
<sequence length="77" mass="9211">YKFWGTKKSDFRVSDLTLHQLYSYFRENQLTVDFPNVIFGNFNNESAESKKDKELREKQFKQSGVPLCELCNACHWR</sequence>
<gene>
    <name evidence="1" type="ORF">SPELUC_LOCUS10720</name>
</gene>
<reference evidence="1" key="1">
    <citation type="submission" date="2021-06" db="EMBL/GenBank/DDBJ databases">
        <authorList>
            <person name="Kallberg Y."/>
            <person name="Tangrot J."/>
            <person name="Rosling A."/>
        </authorList>
    </citation>
    <scope>NUCLEOTIDE SEQUENCE</scope>
    <source>
        <strain evidence="1">28 12/20/2015</strain>
    </source>
</reference>
<feature type="non-terminal residue" evidence="1">
    <location>
        <position position="1"/>
    </location>
</feature>
<name>A0ACA9P5B7_9GLOM</name>
<proteinExistence type="predicted"/>